<feature type="transmembrane region" description="Helical" evidence="1">
    <location>
        <begin position="201"/>
        <end position="222"/>
    </location>
</feature>
<dbReference type="PANTHER" id="PTHR14969:SF13">
    <property type="entry name" value="AT30094P"/>
    <property type="match status" value="1"/>
</dbReference>
<dbReference type="PROSITE" id="PS51257">
    <property type="entry name" value="PROKAR_LIPOPROTEIN"/>
    <property type="match status" value="1"/>
</dbReference>
<accession>A0ABV9Z223</accession>
<evidence type="ECO:0000256" key="1">
    <source>
        <dbReference type="SAM" id="Phobius"/>
    </source>
</evidence>
<dbReference type="InterPro" id="IPR000326">
    <property type="entry name" value="PAP2/HPO"/>
</dbReference>
<proteinExistence type="predicted"/>
<dbReference type="PANTHER" id="PTHR14969">
    <property type="entry name" value="SPHINGOSINE-1-PHOSPHATE PHOSPHOHYDROLASE"/>
    <property type="match status" value="1"/>
</dbReference>
<feature type="transmembrane region" description="Helical" evidence="1">
    <location>
        <begin position="144"/>
        <end position="163"/>
    </location>
</feature>
<name>A0ABV9Z223_9HYPH</name>
<sequence length="240" mass="25863">MTLSSLRTLVRTEIVGLASLAAAAACLLAFIQIADEVTEGETHAIDETILLSLRETDRQDPIGPRWVEIMFTDLTSLGSTTILTIVTLAVLGYLLITGKKGAALMVLFAVGGGTLLNNLLKLFFDRPRPDLVAHIVDVHTASFPSGHAMLSAITYLTLGALLARVQEKRRVKIYILTLAVTITIMVGVSRVYLGVHWPTDVLAGWCAGASWAILCWIAALYLQRRGKVEEPGEEPGAAKA</sequence>
<dbReference type="Proteomes" id="UP001595796">
    <property type="component" value="Unassembled WGS sequence"/>
</dbReference>
<protein>
    <submittedName>
        <fullName evidence="3">Phosphatase PAP2 family protein</fullName>
    </submittedName>
</protein>
<dbReference type="SUPFAM" id="SSF48317">
    <property type="entry name" value="Acid phosphatase/Vanadium-dependent haloperoxidase"/>
    <property type="match status" value="1"/>
</dbReference>
<dbReference type="SMART" id="SM00014">
    <property type="entry name" value="acidPPc"/>
    <property type="match status" value="1"/>
</dbReference>
<evidence type="ECO:0000313" key="3">
    <source>
        <dbReference type="EMBL" id="MFC5069030.1"/>
    </source>
</evidence>
<evidence type="ECO:0000259" key="2">
    <source>
        <dbReference type="SMART" id="SM00014"/>
    </source>
</evidence>
<dbReference type="Pfam" id="PF01569">
    <property type="entry name" value="PAP2"/>
    <property type="match status" value="1"/>
</dbReference>
<feature type="domain" description="Phosphatidic acid phosphatase type 2/haloperoxidase" evidence="2">
    <location>
        <begin position="102"/>
        <end position="216"/>
    </location>
</feature>
<feature type="transmembrane region" description="Helical" evidence="1">
    <location>
        <begin position="12"/>
        <end position="34"/>
    </location>
</feature>
<keyword evidence="1" id="KW-0472">Membrane</keyword>
<dbReference type="EMBL" id="JBHSJF010000006">
    <property type="protein sequence ID" value="MFC5069030.1"/>
    <property type="molecule type" value="Genomic_DNA"/>
</dbReference>
<evidence type="ECO:0000313" key="4">
    <source>
        <dbReference type="Proteomes" id="UP001595796"/>
    </source>
</evidence>
<dbReference type="Gene3D" id="1.20.144.10">
    <property type="entry name" value="Phosphatidic acid phosphatase type 2/haloperoxidase"/>
    <property type="match status" value="2"/>
</dbReference>
<keyword evidence="1" id="KW-1133">Transmembrane helix</keyword>
<comment type="caution">
    <text evidence="3">The sequence shown here is derived from an EMBL/GenBank/DDBJ whole genome shotgun (WGS) entry which is preliminary data.</text>
</comment>
<feature type="transmembrane region" description="Helical" evidence="1">
    <location>
        <begin position="175"/>
        <end position="195"/>
    </location>
</feature>
<feature type="transmembrane region" description="Helical" evidence="1">
    <location>
        <begin position="103"/>
        <end position="124"/>
    </location>
</feature>
<reference evidence="4" key="1">
    <citation type="journal article" date="2019" name="Int. J. Syst. Evol. Microbiol.">
        <title>The Global Catalogue of Microorganisms (GCM) 10K type strain sequencing project: providing services to taxonomists for standard genome sequencing and annotation.</title>
        <authorList>
            <consortium name="The Broad Institute Genomics Platform"/>
            <consortium name="The Broad Institute Genome Sequencing Center for Infectious Disease"/>
            <person name="Wu L."/>
            <person name="Ma J."/>
        </authorList>
    </citation>
    <scope>NUCLEOTIDE SEQUENCE [LARGE SCALE GENOMIC DNA]</scope>
    <source>
        <strain evidence="4">CGMCC 1.16444</strain>
    </source>
</reference>
<feature type="transmembrane region" description="Helical" evidence="1">
    <location>
        <begin position="74"/>
        <end position="96"/>
    </location>
</feature>
<gene>
    <name evidence="3" type="ORF">ACFPFW_13515</name>
</gene>
<dbReference type="InterPro" id="IPR036938">
    <property type="entry name" value="PAP2/HPO_sf"/>
</dbReference>
<organism evidence="3 4">
    <name type="scientific">Flaviflagellibacter deserti</name>
    <dbReference type="NCBI Taxonomy" id="2267266"/>
    <lineage>
        <taxon>Bacteria</taxon>
        <taxon>Pseudomonadati</taxon>
        <taxon>Pseudomonadota</taxon>
        <taxon>Alphaproteobacteria</taxon>
        <taxon>Hyphomicrobiales</taxon>
        <taxon>Flaviflagellibacter</taxon>
    </lineage>
</organism>
<dbReference type="RefSeq" id="WP_114956752.1">
    <property type="nucleotide sequence ID" value="NZ_JBHSJF010000006.1"/>
</dbReference>
<keyword evidence="1" id="KW-0812">Transmembrane</keyword>
<keyword evidence="4" id="KW-1185">Reference proteome</keyword>
<dbReference type="CDD" id="cd03392">
    <property type="entry name" value="PAP2_like_2"/>
    <property type="match status" value="1"/>
</dbReference>